<dbReference type="InterPro" id="IPR024230">
    <property type="entry name" value="GspL_cyto_dom"/>
</dbReference>
<dbReference type="EMBL" id="LR743507">
    <property type="protein sequence ID" value="CAA2102191.1"/>
    <property type="molecule type" value="Genomic_DNA"/>
</dbReference>
<dbReference type="InterPro" id="IPR007812">
    <property type="entry name" value="T2SS_protein-GspL"/>
</dbReference>
<dbReference type="RefSeq" id="WP_339089318.1">
    <property type="nucleotide sequence ID" value="NZ_LR743507.1"/>
</dbReference>
<dbReference type="AlphaFoldDB" id="A0A679J7N1"/>
<dbReference type="GO" id="GO:0009276">
    <property type="term" value="C:Gram-negative-bacterium-type cell wall"/>
    <property type="evidence" value="ECO:0007669"/>
    <property type="project" value="InterPro"/>
</dbReference>
<accession>A0A679J7N1</accession>
<organism evidence="2">
    <name type="scientific">Variovorax paradoxus</name>
    <dbReference type="NCBI Taxonomy" id="34073"/>
    <lineage>
        <taxon>Bacteria</taxon>
        <taxon>Pseudomonadati</taxon>
        <taxon>Pseudomonadota</taxon>
        <taxon>Betaproteobacteria</taxon>
        <taxon>Burkholderiales</taxon>
        <taxon>Comamonadaceae</taxon>
        <taxon>Variovorax</taxon>
    </lineage>
</organism>
<dbReference type="Gene3D" id="3.30.420.380">
    <property type="match status" value="1"/>
</dbReference>
<dbReference type="GO" id="GO:0015627">
    <property type="term" value="C:type II protein secretion system complex"/>
    <property type="evidence" value="ECO:0007669"/>
    <property type="project" value="InterPro"/>
</dbReference>
<protein>
    <recommendedName>
        <fullName evidence="1">GspL cytoplasmic actin-ATPase-like domain-containing protein</fullName>
    </recommendedName>
</protein>
<sequence length="405" mass="43030">MIPLLLIAPLPPADAAGEFDWAQAGDDGIALRNQGRALLTLLPSSPEVMLGIPSSALSWHRVTLPKGSTGSASRLRAVLDGLLEEHLLDEPEALHFALEPGAKVGEPVWVAACNRIWLRSVVQGLESAGRRVVRIVPEFAPQPAGGPPLLLVTGEPESPRLTVCDADGVVSLPLAGAGLALSDGLPLDTAVITTEPAVAEAAEHLLERRVPIVQAPQRWLQAARSPWELAQFDLAATGRARAGKKFASVLQTLRYAPEWRAARWGVVALLLTQLIGLNAWAWKERNALEAKRQAAKAMLTQTFPAVKIVIDAPVQMQREVAALQQAVGDVAGSDFEPMVGALAANLPPGKVPSAVDYSAGQLRLRGLGLQPSEVSQITNAMAPRGYNVRTEGDLLLVQAQAEAVR</sequence>
<dbReference type="GO" id="GO:0015628">
    <property type="term" value="P:protein secretion by the type II secretion system"/>
    <property type="evidence" value="ECO:0007669"/>
    <property type="project" value="InterPro"/>
</dbReference>
<proteinExistence type="predicted"/>
<dbReference type="InterPro" id="IPR043129">
    <property type="entry name" value="ATPase_NBD"/>
</dbReference>
<name>A0A679J7N1_VARPD</name>
<dbReference type="SUPFAM" id="SSF53067">
    <property type="entry name" value="Actin-like ATPase domain"/>
    <property type="match status" value="1"/>
</dbReference>
<dbReference type="Pfam" id="PF05134">
    <property type="entry name" value="T2SSL"/>
    <property type="match status" value="1"/>
</dbReference>
<evidence type="ECO:0000259" key="1">
    <source>
        <dbReference type="Pfam" id="PF05134"/>
    </source>
</evidence>
<feature type="domain" description="GspL cytoplasmic actin-ATPase-like" evidence="1">
    <location>
        <begin position="33"/>
        <end position="138"/>
    </location>
</feature>
<dbReference type="NCBIfam" id="TIGR01709">
    <property type="entry name" value="typeII_sec_gspL"/>
    <property type="match status" value="1"/>
</dbReference>
<reference evidence="2" key="1">
    <citation type="submission" date="2019-12" db="EMBL/GenBank/DDBJ databases">
        <authorList>
            <person name="Cremers G."/>
        </authorList>
    </citation>
    <scope>NUCLEOTIDE SEQUENCE</scope>
    <source>
        <strain evidence="2">Vvax</strain>
    </source>
</reference>
<evidence type="ECO:0000313" key="2">
    <source>
        <dbReference type="EMBL" id="CAA2102191.1"/>
    </source>
</evidence>
<gene>
    <name evidence="2" type="ORF">VVAX_01630</name>
</gene>